<dbReference type="Proteomes" id="UP000277582">
    <property type="component" value="Unassembled WGS sequence"/>
</dbReference>
<dbReference type="EMBL" id="RXII01000080">
    <property type="protein sequence ID" value="RZN61117.1"/>
    <property type="molecule type" value="Genomic_DNA"/>
</dbReference>
<comment type="caution">
    <text evidence="2">The sequence shown here is derived from an EMBL/GenBank/DDBJ whole genome shotgun (WGS) entry which is preliminary data.</text>
</comment>
<dbReference type="RefSeq" id="WP_125671207.1">
    <property type="nucleotide sequence ID" value="NZ_RCOS01000076.1"/>
</dbReference>
<protein>
    <recommendedName>
        <fullName evidence="1">DUF5615 domain-containing protein</fullName>
    </recommendedName>
</protein>
<reference evidence="3 5" key="2">
    <citation type="journal article" date="2019" name="Nat. Microbiol.">
        <title>Wide diversity of methane and short-chain alkane metabolisms in uncultured archaea.</title>
        <authorList>
            <person name="Borrel G."/>
            <person name="Adam P.S."/>
            <person name="McKay L.J."/>
            <person name="Chen L.X."/>
            <person name="Sierra-Garcia I.N."/>
            <person name="Sieber C.M."/>
            <person name="Letourneur Q."/>
            <person name="Ghozlane A."/>
            <person name="Andersen G.L."/>
            <person name="Li W.J."/>
            <person name="Hallam S.J."/>
            <person name="Muyzer G."/>
            <person name="de Oliveira V.M."/>
            <person name="Inskeep W.P."/>
            <person name="Banfield J.F."/>
            <person name="Gribaldo S."/>
        </authorList>
    </citation>
    <scope>NUCLEOTIDE SEQUENCE [LARGE SCALE GENOMIC DNA]</scope>
    <source>
        <strain evidence="3">NM4</strain>
    </source>
</reference>
<evidence type="ECO:0000313" key="2">
    <source>
        <dbReference type="EMBL" id="RSN75270.1"/>
    </source>
</evidence>
<organism evidence="2 4">
    <name type="scientific">Candidatus Methanodesulfokora washburnensis</name>
    <dbReference type="NCBI Taxonomy" id="2478471"/>
    <lineage>
        <taxon>Archaea</taxon>
        <taxon>Thermoproteota</taxon>
        <taxon>Candidatus Korarchaeia</taxon>
        <taxon>Candidatus Korarchaeia incertae sedis</taxon>
        <taxon>Candidatus Methanodesulfokora</taxon>
    </lineage>
</organism>
<accession>A0A429GN04</accession>
<name>A0A429GN04_9CREN</name>
<dbReference type="Pfam" id="PF18480">
    <property type="entry name" value="DUF5615"/>
    <property type="match status" value="1"/>
</dbReference>
<evidence type="ECO:0000313" key="5">
    <source>
        <dbReference type="Proteomes" id="UP000316217"/>
    </source>
</evidence>
<evidence type="ECO:0000313" key="4">
    <source>
        <dbReference type="Proteomes" id="UP000277582"/>
    </source>
</evidence>
<dbReference type="InterPro" id="IPR041049">
    <property type="entry name" value="DUF5615"/>
</dbReference>
<dbReference type="Proteomes" id="UP000316217">
    <property type="component" value="Unassembled WGS sequence"/>
</dbReference>
<dbReference type="EMBL" id="RCOS01000076">
    <property type="protein sequence ID" value="RSN75270.1"/>
    <property type="molecule type" value="Genomic_DNA"/>
</dbReference>
<evidence type="ECO:0000313" key="3">
    <source>
        <dbReference type="EMBL" id="RZN61117.1"/>
    </source>
</evidence>
<gene>
    <name evidence="2" type="ORF">D6D85_06470</name>
    <name evidence="3" type="ORF">EF810_05250</name>
</gene>
<feature type="domain" description="DUF5615" evidence="1">
    <location>
        <begin position="6"/>
        <end position="96"/>
    </location>
</feature>
<sequence>MSEDLKLLLDESLGIKVYEKLKSMNFNVQSVIAERRGIKDMEVVTMAKLHNKVIATMDKDFGYLALSYSPPGVILLRLRDPRVSNRIRVLLRVMELREKLYGFLTVATDTEIRRRPLEFDLKE</sequence>
<reference evidence="2 4" key="1">
    <citation type="submission" date="2018-10" db="EMBL/GenBank/DDBJ databases">
        <title>Co-occurring genomic capacity for anaerobic methane metabolism and dissimilatory sulfite reduction discovered in the Korarchaeota.</title>
        <authorList>
            <person name="Mckay L.J."/>
            <person name="Dlakic M."/>
            <person name="Fields M.W."/>
            <person name="Delmont T.O."/>
            <person name="Eren A.M."/>
            <person name="Jay Z.J."/>
            <person name="Klingelsmith K.B."/>
            <person name="Rusch D.B."/>
            <person name="Inskeep W.P."/>
        </authorList>
    </citation>
    <scope>NUCLEOTIDE SEQUENCE [LARGE SCALE GENOMIC DNA]</scope>
    <source>
        <strain evidence="2 4">MDKW</strain>
    </source>
</reference>
<evidence type="ECO:0000259" key="1">
    <source>
        <dbReference type="Pfam" id="PF18480"/>
    </source>
</evidence>
<dbReference type="AlphaFoldDB" id="A0A429GN04"/>
<keyword evidence="4" id="KW-1185">Reference proteome</keyword>
<proteinExistence type="predicted"/>